<feature type="compositionally biased region" description="Basic and acidic residues" evidence="1">
    <location>
        <begin position="223"/>
        <end position="233"/>
    </location>
</feature>
<feature type="compositionally biased region" description="Basic and acidic residues" evidence="1">
    <location>
        <begin position="278"/>
        <end position="309"/>
    </location>
</feature>
<feature type="region of interest" description="Disordered" evidence="1">
    <location>
        <begin position="219"/>
        <end position="322"/>
    </location>
</feature>
<feature type="compositionally biased region" description="Polar residues" evidence="1">
    <location>
        <begin position="29"/>
        <end position="45"/>
    </location>
</feature>
<keyword evidence="2" id="KW-1185">Reference proteome</keyword>
<evidence type="ECO:0000313" key="2">
    <source>
        <dbReference type="Proteomes" id="UP000887574"/>
    </source>
</evidence>
<dbReference type="WBParaSite" id="jg16555.2">
    <property type="protein sequence ID" value="jg16555.2"/>
    <property type="gene ID" value="jg16555"/>
</dbReference>
<dbReference type="AlphaFoldDB" id="A0A915D6M7"/>
<feature type="compositionally biased region" description="Acidic residues" evidence="1">
    <location>
        <begin position="256"/>
        <end position="269"/>
    </location>
</feature>
<evidence type="ECO:0000256" key="1">
    <source>
        <dbReference type="SAM" id="MobiDB-lite"/>
    </source>
</evidence>
<protein>
    <submittedName>
        <fullName evidence="3">Uncharacterized protein</fullName>
    </submittedName>
</protein>
<organism evidence="2 3">
    <name type="scientific">Ditylenchus dipsaci</name>
    <dbReference type="NCBI Taxonomy" id="166011"/>
    <lineage>
        <taxon>Eukaryota</taxon>
        <taxon>Metazoa</taxon>
        <taxon>Ecdysozoa</taxon>
        <taxon>Nematoda</taxon>
        <taxon>Chromadorea</taxon>
        <taxon>Rhabditida</taxon>
        <taxon>Tylenchina</taxon>
        <taxon>Tylenchomorpha</taxon>
        <taxon>Sphaerularioidea</taxon>
        <taxon>Anguinidae</taxon>
        <taxon>Anguininae</taxon>
        <taxon>Ditylenchus</taxon>
    </lineage>
</organism>
<feature type="region of interest" description="Disordered" evidence="1">
    <location>
        <begin position="29"/>
        <end position="65"/>
    </location>
</feature>
<name>A0A915D6M7_9BILA</name>
<sequence>MDTSSNIFNMDQKFDLAALLKSAASNMVAASNGSTPTHNNNTIPSSPGPDSASPTLSGSSPTNAQQAQQLLNTNLINPITQITLNNHSPFVPIRPVYAPSGYGRQILIYDSRSYPGCRREFAYKTRFTNQSGLTTVYYRCMACRALRHRLQRIMPKDKLPAVPCIAVKNEMLINDPASATCEIDESTTNPINIDQYLWTKTSESASCLLIHNDETAQSSSSEASKDCNEHHSNTTDPNTDEPLPKRCQSDATNSHEDEDAAESDTEMVLDLDTLSPRKRLDQLLRLQEQRQEERRIKEDSERDRDKSTSPDENLNVTNFAQN</sequence>
<feature type="compositionally biased region" description="Polar residues" evidence="1">
    <location>
        <begin position="52"/>
        <end position="61"/>
    </location>
</feature>
<accession>A0A915D6M7</accession>
<dbReference type="Proteomes" id="UP000887574">
    <property type="component" value="Unplaced"/>
</dbReference>
<feature type="compositionally biased region" description="Polar residues" evidence="1">
    <location>
        <begin position="310"/>
        <end position="322"/>
    </location>
</feature>
<reference evidence="3" key="1">
    <citation type="submission" date="2022-11" db="UniProtKB">
        <authorList>
            <consortium name="WormBaseParasite"/>
        </authorList>
    </citation>
    <scope>IDENTIFICATION</scope>
</reference>
<proteinExistence type="predicted"/>
<evidence type="ECO:0000313" key="3">
    <source>
        <dbReference type="WBParaSite" id="jg16555.2"/>
    </source>
</evidence>